<reference evidence="2" key="1">
    <citation type="submission" date="2015-07" db="EMBL/GenBank/DDBJ databases">
        <title>MeaNS - Measles Nucleotide Surveillance Program.</title>
        <authorList>
            <person name="Tran T."/>
            <person name="Druce J."/>
        </authorList>
    </citation>
    <scope>NUCLEOTIDE SEQUENCE</scope>
    <source>
        <strain evidence="2">UCB-OBI-ISO-001</strain>
        <tissue evidence="2">Gonad</tissue>
    </source>
</reference>
<dbReference type="Pfam" id="PF12762">
    <property type="entry name" value="DDE_Tnp_IS1595"/>
    <property type="match status" value="1"/>
</dbReference>
<proteinExistence type="predicted"/>
<gene>
    <name evidence="2" type="ORF">OCBIM_22003708mg</name>
</gene>
<feature type="non-terminal residue" evidence="2">
    <location>
        <position position="83"/>
    </location>
</feature>
<dbReference type="PANTHER" id="PTHR47163:SF2">
    <property type="entry name" value="SI:DKEY-17M8.2"/>
    <property type="match status" value="1"/>
</dbReference>
<dbReference type="PANTHER" id="PTHR47163">
    <property type="entry name" value="DDE_TNP_IS1595 DOMAIN-CONTAINING PROTEIN"/>
    <property type="match status" value="1"/>
</dbReference>
<accession>A0A0L8FZ18</accession>
<organism evidence="2">
    <name type="scientific">Octopus bimaculoides</name>
    <name type="common">California two-spotted octopus</name>
    <dbReference type="NCBI Taxonomy" id="37653"/>
    <lineage>
        <taxon>Eukaryota</taxon>
        <taxon>Metazoa</taxon>
        <taxon>Spiralia</taxon>
        <taxon>Lophotrochozoa</taxon>
        <taxon>Mollusca</taxon>
        <taxon>Cephalopoda</taxon>
        <taxon>Coleoidea</taxon>
        <taxon>Octopodiformes</taxon>
        <taxon>Octopoda</taxon>
        <taxon>Incirrata</taxon>
        <taxon>Octopodidae</taxon>
        <taxon>Octopus</taxon>
    </lineage>
</organism>
<feature type="non-terminal residue" evidence="2">
    <location>
        <position position="1"/>
    </location>
</feature>
<feature type="domain" description="ISXO2-like transposase" evidence="1">
    <location>
        <begin position="3"/>
        <end position="73"/>
    </location>
</feature>
<name>A0A0L8FZ18_OCTBM</name>
<sequence>KHDKATLFPLIQKYIKPGSVIDSDSWATYKDIHTLSYQHYMINHKVNFVDTTYAHIHTQNIEHFWQDLKEWVKRPGIHSNYLH</sequence>
<dbReference type="EMBL" id="KQ425068">
    <property type="protein sequence ID" value="KOF69997.1"/>
    <property type="molecule type" value="Genomic_DNA"/>
</dbReference>
<dbReference type="InterPro" id="IPR053164">
    <property type="entry name" value="IS1016-like_transposase"/>
</dbReference>
<evidence type="ECO:0000313" key="2">
    <source>
        <dbReference type="EMBL" id="KOF69997.1"/>
    </source>
</evidence>
<protein>
    <recommendedName>
        <fullName evidence="1">ISXO2-like transposase domain-containing protein</fullName>
    </recommendedName>
</protein>
<evidence type="ECO:0000259" key="1">
    <source>
        <dbReference type="Pfam" id="PF12762"/>
    </source>
</evidence>
<dbReference type="STRING" id="37653.A0A0L8FZ18"/>
<dbReference type="AlphaFoldDB" id="A0A0L8FZ18"/>
<dbReference type="InterPro" id="IPR024445">
    <property type="entry name" value="Tnp_ISXO2-like"/>
</dbReference>